<feature type="domain" description="STAS" evidence="2">
    <location>
        <begin position="50"/>
        <end position="146"/>
    </location>
</feature>
<dbReference type="RefSeq" id="WP_149509766.1">
    <property type="nucleotide sequence ID" value="NZ_VDFC01000010.1"/>
</dbReference>
<keyword evidence="5" id="KW-1185">Reference proteome</keyword>
<organism evidence="4 5">
    <name type="scientific">Streptomyces apricus</name>
    <dbReference type="NCBI Taxonomy" id="1828112"/>
    <lineage>
        <taxon>Bacteria</taxon>
        <taxon>Bacillati</taxon>
        <taxon>Actinomycetota</taxon>
        <taxon>Actinomycetes</taxon>
        <taxon>Kitasatosporales</taxon>
        <taxon>Streptomycetaceae</taxon>
        <taxon>Streptomyces</taxon>
    </lineage>
</organism>
<dbReference type="SMART" id="SM01012">
    <property type="entry name" value="ANTAR"/>
    <property type="match status" value="1"/>
</dbReference>
<protein>
    <submittedName>
        <fullName evidence="4">STAS domain-containing protein</fullName>
    </submittedName>
</protein>
<gene>
    <name evidence="4" type="ORF">FGF04_03795</name>
</gene>
<dbReference type="Gene3D" id="3.30.750.24">
    <property type="entry name" value="STAS domain"/>
    <property type="match status" value="1"/>
</dbReference>
<dbReference type="GO" id="GO:0003723">
    <property type="term" value="F:RNA binding"/>
    <property type="evidence" value="ECO:0007669"/>
    <property type="project" value="InterPro"/>
</dbReference>
<accession>A0A5B0BL85</accession>
<dbReference type="AlphaFoldDB" id="A0A5B0BL85"/>
<reference evidence="4 5" key="1">
    <citation type="submission" date="2019-05" db="EMBL/GenBank/DDBJ databases">
        <authorList>
            <person name="Hariharan J."/>
            <person name="Choudoir M.J."/>
            <person name="Diebold P."/>
            <person name="Panke-Buisse K."/>
            <person name="Buckley D.H."/>
        </authorList>
    </citation>
    <scope>NUCLEOTIDE SEQUENCE [LARGE SCALE GENOMIC DNA]</scope>
    <source>
        <strain evidence="4 5">SUN51</strain>
    </source>
</reference>
<feature type="compositionally biased region" description="Basic and acidic residues" evidence="1">
    <location>
        <begin position="246"/>
        <end position="256"/>
    </location>
</feature>
<feature type="domain" description="ANTAR" evidence="3">
    <location>
        <begin position="146"/>
        <end position="207"/>
    </location>
</feature>
<dbReference type="InterPro" id="IPR036513">
    <property type="entry name" value="STAS_dom_sf"/>
</dbReference>
<evidence type="ECO:0000259" key="2">
    <source>
        <dbReference type="PROSITE" id="PS50801"/>
    </source>
</evidence>
<evidence type="ECO:0000313" key="4">
    <source>
        <dbReference type="EMBL" id="KAA0942211.1"/>
    </source>
</evidence>
<comment type="caution">
    <text evidence="4">The sequence shown here is derived from an EMBL/GenBank/DDBJ whole genome shotgun (WGS) entry which is preliminary data.</text>
</comment>
<dbReference type="PANTHER" id="PTHR33495:SF2">
    <property type="entry name" value="ANTI-SIGMA FACTOR ANTAGONIST TM_1081-RELATED"/>
    <property type="match status" value="1"/>
</dbReference>
<dbReference type="SUPFAM" id="SSF52091">
    <property type="entry name" value="SpoIIaa-like"/>
    <property type="match status" value="1"/>
</dbReference>
<evidence type="ECO:0000256" key="1">
    <source>
        <dbReference type="SAM" id="MobiDB-lite"/>
    </source>
</evidence>
<feature type="compositionally biased region" description="Low complexity" evidence="1">
    <location>
        <begin position="14"/>
        <end position="23"/>
    </location>
</feature>
<name>A0A5B0BL85_9ACTN</name>
<dbReference type="Proteomes" id="UP000324965">
    <property type="component" value="Unassembled WGS sequence"/>
</dbReference>
<dbReference type="InterPro" id="IPR005561">
    <property type="entry name" value="ANTAR"/>
</dbReference>
<dbReference type="InterPro" id="IPR058548">
    <property type="entry name" value="MlaB-like_STAS"/>
</dbReference>
<dbReference type="OrthoDB" id="3296948at2"/>
<dbReference type="EMBL" id="VDFC01000010">
    <property type="protein sequence ID" value="KAA0942211.1"/>
    <property type="molecule type" value="Genomic_DNA"/>
</dbReference>
<evidence type="ECO:0000259" key="3">
    <source>
        <dbReference type="PROSITE" id="PS50921"/>
    </source>
</evidence>
<dbReference type="GO" id="GO:0043856">
    <property type="term" value="F:anti-sigma factor antagonist activity"/>
    <property type="evidence" value="ECO:0007669"/>
    <property type="project" value="TreeGrafter"/>
</dbReference>
<dbReference type="InterPro" id="IPR036388">
    <property type="entry name" value="WH-like_DNA-bd_sf"/>
</dbReference>
<dbReference type="Gene3D" id="1.10.10.10">
    <property type="entry name" value="Winged helix-like DNA-binding domain superfamily/Winged helix DNA-binding domain"/>
    <property type="match status" value="1"/>
</dbReference>
<dbReference type="PANTHER" id="PTHR33495">
    <property type="entry name" value="ANTI-SIGMA FACTOR ANTAGONIST TM_1081-RELATED-RELATED"/>
    <property type="match status" value="1"/>
</dbReference>
<proteinExistence type="predicted"/>
<dbReference type="CDD" id="cd07043">
    <property type="entry name" value="STAS_anti-anti-sigma_factors"/>
    <property type="match status" value="1"/>
</dbReference>
<feature type="region of interest" description="Disordered" evidence="1">
    <location>
        <begin position="230"/>
        <end position="256"/>
    </location>
</feature>
<feature type="region of interest" description="Disordered" evidence="1">
    <location>
        <begin position="1"/>
        <end position="30"/>
    </location>
</feature>
<dbReference type="Pfam" id="PF13466">
    <property type="entry name" value="STAS_2"/>
    <property type="match status" value="1"/>
</dbReference>
<dbReference type="PROSITE" id="PS50921">
    <property type="entry name" value="ANTAR"/>
    <property type="match status" value="1"/>
</dbReference>
<dbReference type="PROSITE" id="PS50801">
    <property type="entry name" value="STAS"/>
    <property type="match status" value="1"/>
</dbReference>
<dbReference type="Pfam" id="PF03861">
    <property type="entry name" value="ANTAR"/>
    <property type="match status" value="1"/>
</dbReference>
<sequence length="256" mass="27006">MSEPVLSVRPAGRGVASPTASPGPAGGHPPARLRIATRPAGERTTVVAVGDIDMNTREDLRQALGTALSASGRGIDLDLSGVGFCDCSGLNVLLLVHRLAVAEGRTVAVRSASPAVERLLDLTGTAPLFASAHRVAPRAAEGADAERELRAEVVQLKRAMRTRPVIDLARGVLMATFGLSPEDAWSVLVTVSQNANIKLHHLAEGTVGTVRGEPLPRSLRRQLYAAVAQLSTDRTDRANGPDYADDADRPGREREP</sequence>
<dbReference type="InterPro" id="IPR002645">
    <property type="entry name" value="STAS_dom"/>
</dbReference>
<evidence type="ECO:0000313" key="5">
    <source>
        <dbReference type="Proteomes" id="UP000324965"/>
    </source>
</evidence>